<dbReference type="GO" id="GO:0005886">
    <property type="term" value="C:plasma membrane"/>
    <property type="evidence" value="ECO:0007669"/>
    <property type="project" value="UniProtKB-SubCell"/>
</dbReference>
<evidence type="ECO:0000256" key="8">
    <source>
        <dbReference type="ARBA" id="ARBA00023014"/>
    </source>
</evidence>
<dbReference type="Gene3D" id="1.10.15.40">
    <property type="entry name" value="Electron transport complex subunit B, putative Fe-S cluster"/>
    <property type="match status" value="1"/>
</dbReference>
<dbReference type="GO" id="GO:0046872">
    <property type="term" value="F:metal ion binding"/>
    <property type="evidence" value="ECO:0007669"/>
    <property type="project" value="UniProtKB-KW"/>
</dbReference>
<dbReference type="CDD" id="cd10549">
    <property type="entry name" value="MtMvhB_like"/>
    <property type="match status" value="2"/>
</dbReference>
<feature type="binding site" evidence="10">
    <location>
        <position position="170"/>
    </location>
    <ligand>
        <name>[4Fe-4S] cluster</name>
        <dbReference type="ChEBI" id="CHEBI:49883"/>
        <label>3</label>
    </ligand>
</feature>
<feature type="domain" description="4Fe-4S ferredoxin-type" evidence="11">
    <location>
        <begin position="296"/>
        <end position="325"/>
    </location>
</feature>
<evidence type="ECO:0000256" key="2">
    <source>
        <dbReference type="ARBA" id="ARBA00022485"/>
    </source>
</evidence>
<dbReference type="Pfam" id="PF04060">
    <property type="entry name" value="FeS"/>
    <property type="match status" value="1"/>
</dbReference>
<feature type="binding site" evidence="10">
    <location>
        <position position="180"/>
    </location>
    <ligand>
        <name>[4Fe-4S] cluster</name>
        <dbReference type="ChEBI" id="CHEBI:49883"/>
        <label>2</label>
    </ligand>
</feature>
<dbReference type="Gene3D" id="3.30.70.20">
    <property type="match status" value="3"/>
</dbReference>
<reference evidence="14" key="1">
    <citation type="journal article" date="2020" name="mSystems">
        <title>Genome- and Community-Level Interaction Insights into Carbon Utilization and Element Cycling Functions of Hydrothermarchaeota in Hydrothermal Sediment.</title>
        <authorList>
            <person name="Zhou Z."/>
            <person name="Liu Y."/>
            <person name="Xu W."/>
            <person name="Pan J."/>
            <person name="Luo Z.H."/>
            <person name="Li M."/>
        </authorList>
    </citation>
    <scope>NUCLEOTIDE SEQUENCE [LARGE SCALE GENOMIC DNA]</scope>
    <source>
        <strain evidence="14">SpSt-594</strain>
        <strain evidence="13">SpSt-655</strain>
    </source>
</reference>
<feature type="binding site" evidence="10">
    <location>
        <position position="72"/>
    </location>
    <ligand>
        <name>[4Fe-4S] cluster</name>
        <dbReference type="ChEBI" id="CHEBI:49883"/>
        <label>1</label>
    </ligand>
</feature>
<organism evidence="14">
    <name type="scientific">candidate division WOR-3 bacterium</name>
    <dbReference type="NCBI Taxonomy" id="2052148"/>
    <lineage>
        <taxon>Bacteria</taxon>
        <taxon>Bacteria division WOR-3</taxon>
    </lineage>
</organism>
<feature type="binding site" evidence="10">
    <location>
        <position position="145"/>
    </location>
    <ligand>
        <name>[4Fe-4S] cluster</name>
        <dbReference type="ChEBI" id="CHEBI:49883"/>
        <label>2</label>
    </ligand>
</feature>
<evidence type="ECO:0000313" key="14">
    <source>
        <dbReference type="EMBL" id="HGU47062.1"/>
    </source>
</evidence>
<evidence type="ECO:0000256" key="1">
    <source>
        <dbReference type="ARBA" id="ARBA00022448"/>
    </source>
</evidence>
<dbReference type="Pfam" id="PF14697">
    <property type="entry name" value="Fer4_21"/>
    <property type="match status" value="1"/>
</dbReference>
<keyword evidence="5 10" id="KW-1278">Translocase</keyword>
<dbReference type="SUPFAM" id="SSF54862">
    <property type="entry name" value="4Fe-4S ferredoxins"/>
    <property type="match status" value="2"/>
</dbReference>
<comment type="similarity">
    <text evidence="10">Belongs to the 4Fe4S bacterial-type ferredoxin family. RnfB subfamily.</text>
</comment>
<feature type="domain" description="4Fe-4S ferredoxin-type" evidence="11">
    <location>
        <begin position="267"/>
        <end position="295"/>
    </location>
</feature>
<dbReference type="EC" id="7.-.-.-" evidence="10"/>
<feature type="binding site" evidence="10">
    <location>
        <position position="135"/>
    </location>
    <ligand>
        <name>[4Fe-4S] cluster</name>
        <dbReference type="ChEBI" id="CHEBI:49883"/>
        <label>2</label>
    </ligand>
</feature>
<name>A0A7C4S0Y7_UNCW3</name>
<evidence type="ECO:0000256" key="10">
    <source>
        <dbReference type="HAMAP-Rule" id="MF_00463"/>
    </source>
</evidence>
<feature type="region of interest" description="Hydrophobic" evidence="10">
    <location>
        <begin position="1"/>
        <end position="24"/>
    </location>
</feature>
<comment type="cofactor">
    <cofactor evidence="10">
        <name>[4Fe-4S] cluster</name>
        <dbReference type="ChEBI" id="CHEBI:49883"/>
    </cofactor>
    <text evidence="10">Binds 3 [4Fe-4S] clusters.</text>
</comment>
<dbReference type="Pfam" id="PF13187">
    <property type="entry name" value="Fer4_9"/>
    <property type="match status" value="1"/>
</dbReference>
<comment type="caution">
    <text evidence="14">The sequence shown here is derived from an EMBL/GenBank/DDBJ whole genome shotgun (WGS) entry which is preliminary data.</text>
</comment>
<feature type="binding site" evidence="10">
    <location>
        <position position="149"/>
    </location>
    <ligand>
        <name>[4Fe-4S] cluster</name>
        <dbReference type="ChEBI" id="CHEBI:49883"/>
        <label>3</label>
    </ligand>
</feature>
<evidence type="ECO:0000256" key="6">
    <source>
        <dbReference type="ARBA" id="ARBA00022982"/>
    </source>
</evidence>
<dbReference type="PANTHER" id="PTHR43560">
    <property type="entry name" value="ION-TRANSLOCATING OXIDOREDUCTASE COMPLEX SUBUNIT B"/>
    <property type="match status" value="1"/>
</dbReference>
<evidence type="ECO:0000256" key="4">
    <source>
        <dbReference type="ARBA" id="ARBA00022737"/>
    </source>
</evidence>
<dbReference type="InterPro" id="IPR017896">
    <property type="entry name" value="4Fe4S_Fe-S-bd"/>
</dbReference>
<dbReference type="InterPro" id="IPR007202">
    <property type="entry name" value="4Fe-4S_dom"/>
</dbReference>
<comment type="subunit">
    <text evidence="10">The complex is composed of six subunits: RnfA, RnfB, RnfC, RnfD, RnfE and RnfG.</text>
</comment>
<feature type="domain" description="4Fe-4S ferredoxin-type" evidence="11">
    <location>
        <begin position="206"/>
        <end position="234"/>
    </location>
</feature>
<keyword evidence="2 10" id="KW-0004">4Fe-4S</keyword>
<keyword evidence="3 10" id="KW-0479">Metal-binding</keyword>
<dbReference type="PROSITE" id="PS00198">
    <property type="entry name" value="4FE4S_FER_1"/>
    <property type="match status" value="3"/>
</dbReference>
<dbReference type="HAMAP" id="MF_00463">
    <property type="entry name" value="RsxB_RnfB"/>
    <property type="match status" value="1"/>
</dbReference>
<feature type="domain" description="4Fe-4S" evidence="12">
    <location>
        <begin position="30"/>
        <end position="89"/>
    </location>
</feature>
<feature type="domain" description="4Fe-4S ferredoxin-type" evidence="11">
    <location>
        <begin position="161"/>
        <end position="190"/>
    </location>
</feature>
<dbReference type="InterPro" id="IPR050395">
    <property type="entry name" value="4Fe4S_Ferredoxin_RnfB"/>
</dbReference>
<feature type="domain" description="4Fe-4S ferredoxin-type" evidence="11">
    <location>
        <begin position="124"/>
        <end position="159"/>
    </location>
</feature>
<gene>
    <name evidence="10" type="primary">rnfB</name>
    <name evidence="14" type="ORF">ENT60_00665</name>
    <name evidence="13" type="ORF">ENU28_01115</name>
</gene>
<keyword evidence="8 10" id="KW-0411">Iron-sulfur</keyword>
<dbReference type="GO" id="GO:0051539">
    <property type="term" value="F:4 iron, 4 sulfur cluster binding"/>
    <property type="evidence" value="ECO:0007669"/>
    <property type="project" value="UniProtKB-UniRule"/>
</dbReference>
<dbReference type="PROSITE" id="PS51656">
    <property type="entry name" value="4FE4S"/>
    <property type="match status" value="1"/>
</dbReference>
<dbReference type="Pfam" id="PF12838">
    <property type="entry name" value="Fer4_7"/>
    <property type="match status" value="1"/>
</dbReference>
<keyword evidence="4 10" id="KW-0677">Repeat</keyword>
<comment type="function">
    <text evidence="10">Part of a membrane-bound complex that couples electron transfer with translocation of ions across the membrane.</text>
</comment>
<comment type="subcellular location">
    <subcellularLocation>
        <location evidence="10">Cell membrane</location>
    </subcellularLocation>
</comment>
<feature type="binding site" evidence="10">
    <location>
        <position position="139"/>
    </location>
    <ligand>
        <name>[4Fe-4S] cluster</name>
        <dbReference type="ChEBI" id="CHEBI:49883"/>
        <label>2</label>
    </ligand>
</feature>
<keyword evidence="6 10" id="KW-0249">Electron transport</keyword>
<feature type="domain" description="4Fe-4S ferredoxin-type" evidence="11">
    <location>
        <begin position="235"/>
        <end position="265"/>
    </location>
</feature>
<keyword evidence="7 10" id="KW-0408">Iron</keyword>
<comment type="caution">
    <text evidence="10">Lacks conserved residue(s) required for the propagation of feature annotation.</text>
</comment>
<evidence type="ECO:0000256" key="5">
    <source>
        <dbReference type="ARBA" id="ARBA00022967"/>
    </source>
</evidence>
<feature type="binding site" evidence="10">
    <location>
        <position position="47"/>
    </location>
    <ligand>
        <name>[4Fe-4S] cluster</name>
        <dbReference type="ChEBI" id="CHEBI:49883"/>
        <label>1</label>
    </ligand>
</feature>
<feature type="binding site" evidence="10">
    <location>
        <position position="173"/>
    </location>
    <ligand>
        <name>[4Fe-4S] cluster</name>
        <dbReference type="ChEBI" id="CHEBI:49883"/>
        <label>3</label>
    </ligand>
</feature>
<dbReference type="NCBIfam" id="TIGR01944">
    <property type="entry name" value="rnfB"/>
    <property type="match status" value="1"/>
</dbReference>
<proteinExistence type="inferred from homology"/>
<dbReference type="AlphaFoldDB" id="A0A7C4S0Y7"/>
<evidence type="ECO:0000256" key="9">
    <source>
        <dbReference type="ARBA" id="ARBA00023136"/>
    </source>
</evidence>
<feature type="binding site" evidence="10">
    <location>
        <position position="50"/>
    </location>
    <ligand>
        <name>[4Fe-4S] cluster</name>
        <dbReference type="ChEBI" id="CHEBI:49883"/>
        <label>1</label>
    </ligand>
</feature>
<sequence>MIIISILLLGILGILMATILTIAHKKLAVSVDEKVALLTKVLPNANCGACGYAGCENYAEAIVKGEAEPNRCTVGGREVAEKIGEILGIKVEAKEKMVAVLTCQGGIEECKERFIYDGHLDCKEANIIHQGMKACFFGCLGLGTCVNVCPFGAIKMDEKKRLPVIDENKCTGCGICVKECPKGVLKLIPKSKLVYLACVSPDKGREVREICKVGCFACGICIKVCPYDALKMENNLPVMDFEKCIDCGICYQKCPTKSYVDKVKKRPYALIDTTCNGCGECVKVCQFKAIEGKPGERHKVIIEKCVGCGECFRICPIKAITMVGALGYTKKEV</sequence>
<evidence type="ECO:0000313" key="13">
    <source>
        <dbReference type="EMBL" id="HGQ55048.1"/>
    </source>
</evidence>
<feature type="binding site" evidence="10">
    <location>
        <position position="176"/>
    </location>
    <ligand>
        <name>[4Fe-4S] cluster</name>
        <dbReference type="ChEBI" id="CHEBI:49883"/>
        <label>3</label>
    </ligand>
</feature>
<dbReference type="EMBL" id="DSZH01000033">
    <property type="protein sequence ID" value="HGU47062.1"/>
    <property type="molecule type" value="Genomic_DNA"/>
</dbReference>
<feature type="binding site" evidence="10">
    <location>
        <position position="55"/>
    </location>
    <ligand>
        <name>[4Fe-4S] cluster</name>
        <dbReference type="ChEBI" id="CHEBI:49883"/>
        <label>1</label>
    </ligand>
</feature>
<keyword evidence="10" id="KW-1003">Cell membrane</keyword>
<protein>
    <recommendedName>
        <fullName evidence="10">Ion-translocating oxidoreductase complex subunit B</fullName>
        <ecNumber evidence="10">7.-.-.-</ecNumber>
    </recommendedName>
    <alternativeName>
        <fullName evidence="10">Rnf electron transport complex subunit B</fullName>
    </alternativeName>
</protein>
<keyword evidence="9 10" id="KW-0472">Membrane</keyword>
<evidence type="ECO:0000256" key="3">
    <source>
        <dbReference type="ARBA" id="ARBA00022723"/>
    </source>
</evidence>
<dbReference type="InterPro" id="IPR017900">
    <property type="entry name" value="4Fe4S_Fe_S_CS"/>
</dbReference>
<dbReference type="GO" id="GO:0022900">
    <property type="term" value="P:electron transport chain"/>
    <property type="evidence" value="ECO:0007669"/>
    <property type="project" value="UniProtKB-UniRule"/>
</dbReference>
<evidence type="ECO:0000259" key="12">
    <source>
        <dbReference type="PROSITE" id="PS51656"/>
    </source>
</evidence>
<keyword evidence="1 10" id="KW-0813">Transport</keyword>
<dbReference type="EMBL" id="DTBX01000042">
    <property type="protein sequence ID" value="HGQ55048.1"/>
    <property type="molecule type" value="Genomic_DNA"/>
</dbReference>
<dbReference type="GO" id="GO:0009055">
    <property type="term" value="F:electron transfer activity"/>
    <property type="evidence" value="ECO:0007669"/>
    <property type="project" value="InterPro"/>
</dbReference>
<accession>A0A7C4S0Y7</accession>
<dbReference type="PROSITE" id="PS51379">
    <property type="entry name" value="4FE4S_FER_2"/>
    <property type="match status" value="6"/>
</dbReference>
<dbReference type="PANTHER" id="PTHR43560:SF1">
    <property type="entry name" value="ION-TRANSLOCATING OXIDOREDUCTASE COMPLEX SUBUNIT B"/>
    <property type="match status" value="1"/>
</dbReference>
<evidence type="ECO:0000256" key="7">
    <source>
        <dbReference type="ARBA" id="ARBA00023004"/>
    </source>
</evidence>
<evidence type="ECO:0000259" key="11">
    <source>
        <dbReference type="PROSITE" id="PS51379"/>
    </source>
</evidence>
<dbReference type="InterPro" id="IPR010207">
    <property type="entry name" value="Elect_transpt_cplx_RnfB/RsxB"/>
</dbReference>